<dbReference type="Pfam" id="PF07859">
    <property type="entry name" value="Abhydrolase_3"/>
    <property type="match status" value="1"/>
</dbReference>
<comment type="caution">
    <text evidence="3">The sequence shown here is derived from an EMBL/GenBank/DDBJ whole genome shotgun (WGS) entry which is preliminary data.</text>
</comment>
<evidence type="ECO:0000313" key="3">
    <source>
        <dbReference type="EMBL" id="KAJ55821.1"/>
    </source>
</evidence>
<keyword evidence="1" id="KW-0378">Hydrolase</keyword>
<dbReference type="PANTHER" id="PTHR48081">
    <property type="entry name" value="AB HYDROLASE SUPERFAMILY PROTEIN C4A8.06C"/>
    <property type="match status" value="1"/>
</dbReference>
<dbReference type="GO" id="GO:0016787">
    <property type="term" value="F:hydrolase activity"/>
    <property type="evidence" value="ECO:0007669"/>
    <property type="project" value="UniProtKB-KW"/>
</dbReference>
<dbReference type="EMBL" id="JFKE01000003">
    <property type="protein sequence ID" value="KAJ55821.1"/>
    <property type="molecule type" value="Genomic_DNA"/>
</dbReference>
<name>A0A037ZLW5_9RHOB</name>
<evidence type="ECO:0000313" key="4">
    <source>
        <dbReference type="Proteomes" id="UP000026249"/>
    </source>
</evidence>
<organism evidence="3 4">
    <name type="scientific">Actibacterium mucosum KCTC 23349</name>
    <dbReference type="NCBI Taxonomy" id="1454373"/>
    <lineage>
        <taxon>Bacteria</taxon>
        <taxon>Pseudomonadati</taxon>
        <taxon>Pseudomonadota</taxon>
        <taxon>Alphaproteobacteria</taxon>
        <taxon>Rhodobacterales</taxon>
        <taxon>Roseobacteraceae</taxon>
        <taxon>Actibacterium</taxon>
    </lineage>
</organism>
<feature type="domain" description="Alpha/beta hydrolase fold-3" evidence="2">
    <location>
        <begin position="68"/>
        <end position="180"/>
    </location>
</feature>
<dbReference type="OrthoDB" id="9771666at2"/>
<dbReference type="InterPro" id="IPR050300">
    <property type="entry name" value="GDXG_lipolytic_enzyme"/>
</dbReference>
<dbReference type="InterPro" id="IPR013094">
    <property type="entry name" value="AB_hydrolase_3"/>
</dbReference>
<dbReference type="AlphaFoldDB" id="A0A037ZLW5"/>
<reference evidence="3 4" key="1">
    <citation type="submission" date="2014-03" db="EMBL/GenBank/DDBJ databases">
        <title>Draft Genome Sequence of Actibacterium mucosum KCTC 23349, a Marine Alphaproteobacterium with Complex Ionic Requirements Isolated from Mediterranean Seawater at Malvarrosa Beach, Valencia, Spain.</title>
        <authorList>
            <person name="Arahal D.R."/>
            <person name="Shao Z."/>
            <person name="Lai Q."/>
            <person name="Pujalte M.J."/>
        </authorList>
    </citation>
    <scope>NUCLEOTIDE SEQUENCE [LARGE SCALE GENOMIC DNA]</scope>
    <source>
        <strain evidence="3 4">KCTC 23349</strain>
    </source>
</reference>
<sequence>MTDRDWDDAFDNRTHAVGVDALIGEWPVAAAAYRASGVRIDTDIAYGSSARQKLDIIWPDRAPKGLAMFVHGGYWMAFDKSNWTQFAKGARDRGWAVAIPSYTLAPQAKIHEMTAEIVAALDHAAQMVDGPIRLAGHSAGGHLVSRFACRDLQAACAGRIEHVLSISGLHDLRPLMATKMNETLHLNLAEARAESAALLEPRRDARLTAWVGGGERPEFIRQAQLLEIVWRSFDVDVSAVVDGIHNHFTVIEGLRDPNSDITQAFVT</sequence>
<dbReference type="PANTHER" id="PTHR48081:SF33">
    <property type="entry name" value="KYNURENINE FORMAMIDASE"/>
    <property type="match status" value="1"/>
</dbReference>
<gene>
    <name evidence="3" type="ORF">ACMU_08585</name>
</gene>
<dbReference type="STRING" id="1454373.ACMU_08585"/>
<dbReference type="InterPro" id="IPR029058">
    <property type="entry name" value="AB_hydrolase_fold"/>
</dbReference>
<proteinExistence type="predicted"/>
<keyword evidence="4" id="KW-1185">Reference proteome</keyword>
<dbReference type="Gene3D" id="3.40.50.1820">
    <property type="entry name" value="alpha/beta hydrolase"/>
    <property type="match status" value="1"/>
</dbReference>
<evidence type="ECO:0000259" key="2">
    <source>
        <dbReference type="Pfam" id="PF07859"/>
    </source>
</evidence>
<accession>A0A037ZLW5</accession>
<dbReference type="Proteomes" id="UP000026249">
    <property type="component" value="Unassembled WGS sequence"/>
</dbReference>
<protein>
    <submittedName>
        <fullName evidence="3">Esterase</fullName>
    </submittedName>
</protein>
<dbReference type="RefSeq" id="WP_035257784.1">
    <property type="nucleotide sequence ID" value="NZ_JFKE01000003.1"/>
</dbReference>
<evidence type="ECO:0000256" key="1">
    <source>
        <dbReference type="ARBA" id="ARBA00022801"/>
    </source>
</evidence>
<dbReference type="SUPFAM" id="SSF53474">
    <property type="entry name" value="alpha/beta-Hydrolases"/>
    <property type="match status" value="1"/>
</dbReference>